<dbReference type="PROSITE" id="PS50943">
    <property type="entry name" value="HTH_CROC1"/>
    <property type="match status" value="1"/>
</dbReference>
<organism evidence="2 3">
    <name type="scientific">Paractinoplanes tereljensis</name>
    <dbReference type="NCBI Taxonomy" id="571912"/>
    <lineage>
        <taxon>Bacteria</taxon>
        <taxon>Bacillati</taxon>
        <taxon>Actinomycetota</taxon>
        <taxon>Actinomycetes</taxon>
        <taxon>Micromonosporales</taxon>
        <taxon>Micromonosporaceae</taxon>
        <taxon>Paractinoplanes</taxon>
    </lineage>
</organism>
<name>A0A919NR08_9ACTN</name>
<evidence type="ECO:0000313" key="2">
    <source>
        <dbReference type="EMBL" id="GIF23470.1"/>
    </source>
</evidence>
<dbReference type="SUPFAM" id="SSF47413">
    <property type="entry name" value="lambda repressor-like DNA-binding domains"/>
    <property type="match status" value="1"/>
</dbReference>
<feature type="domain" description="HTH cro/C1-type" evidence="1">
    <location>
        <begin position="15"/>
        <end position="69"/>
    </location>
</feature>
<reference evidence="2" key="1">
    <citation type="submission" date="2021-01" db="EMBL/GenBank/DDBJ databases">
        <title>Whole genome shotgun sequence of Actinoplanes tereljensis NBRC 105297.</title>
        <authorList>
            <person name="Komaki H."/>
            <person name="Tamura T."/>
        </authorList>
    </citation>
    <scope>NUCLEOTIDE SEQUENCE</scope>
    <source>
        <strain evidence="2">NBRC 105297</strain>
    </source>
</reference>
<keyword evidence="3" id="KW-1185">Reference proteome</keyword>
<dbReference type="SMART" id="SM00530">
    <property type="entry name" value="HTH_XRE"/>
    <property type="match status" value="1"/>
</dbReference>
<sequence>MIFVGQIGRLFGIELRRRRVEAGLSLDALARIVHYSKGHLSKVENAVKGPSEDLARLCDRALGCDGALISLADGDAMVAGGGDRARNRLVDGNKIEVLVFNLNSPERMRFLMATRRELLATGLLSAAGLGDPADSTAGPLLVNSSPLETFSCWFQQLRALGQQVDARLVIPILTAHAHSLSLLAGRYSGSDRRRALALVADYAEFTGWMAQEAGDDAGALWWTDQAVRYAGAAGNEGMAGYAMVRRALIAMYRGDASETVKLAQQAQHSGSRPRIRGLGAQREAQGHALAHRRDDCLRALDAARTLLAADPPRKQAPIIGCTHVDDLTQAAAGWSLYDLGDASGAATMLDETVRRTPPHALRARARFAARRALALAASDQVEEACAVADGVLDDQAVLRSSTIAADLHRLGGVLRRRHAQPAAARMLLRLHEAQT</sequence>
<proteinExistence type="predicted"/>
<dbReference type="AlphaFoldDB" id="A0A919NR08"/>
<gene>
    <name evidence="2" type="ORF">Ate02nite_62000</name>
</gene>
<dbReference type="RefSeq" id="WP_203811372.1">
    <property type="nucleotide sequence ID" value="NZ_BOMY01000041.1"/>
</dbReference>
<accession>A0A919NR08</accession>
<protein>
    <recommendedName>
        <fullName evidence="1">HTH cro/C1-type domain-containing protein</fullName>
    </recommendedName>
</protein>
<dbReference type="EMBL" id="BOMY01000041">
    <property type="protein sequence ID" value="GIF23470.1"/>
    <property type="molecule type" value="Genomic_DNA"/>
</dbReference>
<comment type="caution">
    <text evidence="2">The sequence shown here is derived from an EMBL/GenBank/DDBJ whole genome shotgun (WGS) entry which is preliminary data.</text>
</comment>
<evidence type="ECO:0000259" key="1">
    <source>
        <dbReference type="PROSITE" id="PS50943"/>
    </source>
</evidence>
<dbReference type="Pfam" id="PF13560">
    <property type="entry name" value="HTH_31"/>
    <property type="match status" value="1"/>
</dbReference>
<dbReference type="CDD" id="cd00093">
    <property type="entry name" value="HTH_XRE"/>
    <property type="match status" value="1"/>
</dbReference>
<dbReference type="GO" id="GO:0003677">
    <property type="term" value="F:DNA binding"/>
    <property type="evidence" value="ECO:0007669"/>
    <property type="project" value="InterPro"/>
</dbReference>
<dbReference type="InterPro" id="IPR001387">
    <property type="entry name" value="Cro/C1-type_HTH"/>
</dbReference>
<dbReference type="Gene3D" id="1.10.260.40">
    <property type="entry name" value="lambda repressor-like DNA-binding domains"/>
    <property type="match status" value="1"/>
</dbReference>
<evidence type="ECO:0000313" key="3">
    <source>
        <dbReference type="Proteomes" id="UP000623608"/>
    </source>
</evidence>
<dbReference type="InterPro" id="IPR010982">
    <property type="entry name" value="Lambda_DNA-bd_dom_sf"/>
</dbReference>
<dbReference type="Proteomes" id="UP000623608">
    <property type="component" value="Unassembled WGS sequence"/>
</dbReference>